<organism evidence="2 3">
    <name type="scientific">Streptodolium elevatio</name>
    <dbReference type="NCBI Taxonomy" id="3157996"/>
    <lineage>
        <taxon>Bacteria</taxon>
        <taxon>Bacillati</taxon>
        <taxon>Actinomycetota</taxon>
        <taxon>Actinomycetes</taxon>
        <taxon>Kitasatosporales</taxon>
        <taxon>Streptomycetaceae</taxon>
        <taxon>Streptodolium</taxon>
    </lineage>
</organism>
<keyword evidence="1" id="KW-1133">Transmembrane helix</keyword>
<accession>A0ABV3DKL9</accession>
<keyword evidence="1" id="KW-0812">Transmembrane</keyword>
<name>A0ABV3DKL9_9ACTN</name>
<evidence type="ECO:0000313" key="3">
    <source>
        <dbReference type="Proteomes" id="UP001551482"/>
    </source>
</evidence>
<sequence>MTIRSLNALGRFALELCALAALAWWGAHVGPGRLGSVALGIAFPALAAVAWGNFVAPRAPRYLPLSGRVAVEVAFFGTAAVGLAAMGHWLLAAVYGVVATANTALHHAWRQDDEARRAVAARPSRAR</sequence>
<gene>
    <name evidence="2" type="ORF">AB0C36_22330</name>
</gene>
<dbReference type="Proteomes" id="UP001551482">
    <property type="component" value="Unassembled WGS sequence"/>
</dbReference>
<proteinExistence type="predicted"/>
<feature type="transmembrane region" description="Helical" evidence="1">
    <location>
        <begin position="69"/>
        <end position="91"/>
    </location>
</feature>
<feature type="transmembrane region" description="Helical" evidence="1">
    <location>
        <begin position="36"/>
        <end position="57"/>
    </location>
</feature>
<dbReference type="InterPro" id="IPR021214">
    <property type="entry name" value="DUF2568"/>
</dbReference>
<feature type="transmembrane region" description="Helical" evidence="1">
    <location>
        <begin position="12"/>
        <end position="30"/>
    </location>
</feature>
<dbReference type="EMBL" id="JBEZFP010000058">
    <property type="protein sequence ID" value="MEU8136236.1"/>
    <property type="molecule type" value="Genomic_DNA"/>
</dbReference>
<reference evidence="2 3" key="1">
    <citation type="submission" date="2024-06" db="EMBL/GenBank/DDBJ databases">
        <title>The Natural Products Discovery Center: Release of the First 8490 Sequenced Strains for Exploring Actinobacteria Biosynthetic Diversity.</title>
        <authorList>
            <person name="Kalkreuter E."/>
            <person name="Kautsar S.A."/>
            <person name="Yang D."/>
            <person name="Bader C.D."/>
            <person name="Teijaro C.N."/>
            <person name="Fluegel L."/>
            <person name="Davis C.M."/>
            <person name="Simpson J.R."/>
            <person name="Lauterbach L."/>
            <person name="Steele A.D."/>
            <person name="Gui C."/>
            <person name="Meng S."/>
            <person name="Li G."/>
            <person name="Viehrig K."/>
            <person name="Ye F."/>
            <person name="Su P."/>
            <person name="Kiefer A.F."/>
            <person name="Nichols A."/>
            <person name="Cepeda A.J."/>
            <person name="Yan W."/>
            <person name="Fan B."/>
            <person name="Jiang Y."/>
            <person name="Adhikari A."/>
            <person name="Zheng C.-J."/>
            <person name="Schuster L."/>
            <person name="Cowan T.M."/>
            <person name="Smanski M.J."/>
            <person name="Chevrette M.G."/>
            <person name="De Carvalho L.P.S."/>
            <person name="Shen B."/>
        </authorList>
    </citation>
    <scope>NUCLEOTIDE SEQUENCE [LARGE SCALE GENOMIC DNA]</scope>
    <source>
        <strain evidence="2 3">NPDC048946</strain>
    </source>
</reference>
<comment type="caution">
    <text evidence="2">The sequence shown here is derived from an EMBL/GenBank/DDBJ whole genome shotgun (WGS) entry which is preliminary data.</text>
</comment>
<protein>
    <submittedName>
        <fullName evidence="2">YrdB family protein</fullName>
    </submittedName>
</protein>
<evidence type="ECO:0000256" key="1">
    <source>
        <dbReference type="SAM" id="Phobius"/>
    </source>
</evidence>
<dbReference type="Pfam" id="PF10823">
    <property type="entry name" value="DUF2568"/>
    <property type="match status" value="1"/>
</dbReference>
<dbReference type="RefSeq" id="WP_358356599.1">
    <property type="nucleotide sequence ID" value="NZ_JBEZFP010000058.1"/>
</dbReference>
<evidence type="ECO:0000313" key="2">
    <source>
        <dbReference type="EMBL" id="MEU8136236.1"/>
    </source>
</evidence>
<keyword evidence="1" id="KW-0472">Membrane</keyword>
<keyword evidence="3" id="KW-1185">Reference proteome</keyword>